<reference evidence="3 4" key="1">
    <citation type="submission" date="2011-11" db="EMBL/GenBank/DDBJ databases">
        <title>The Noncontiguous Finished genome of Desulfosporosinus youngiae DSM 17734.</title>
        <authorList>
            <consortium name="US DOE Joint Genome Institute (JGI-PGF)"/>
            <person name="Lucas S."/>
            <person name="Han J."/>
            <person name="Lapidus A."/>
            <person name="Cheng J.-F."/>
            <person name="Goodwin L."/>
            <person name="Pitluck S."/>
            <person name="Peters L."/>
            <person name="Ovchinnikova G."/>
            <person name="Lu M."/>
            <person name="Land M.L."/>
            <person name="Hauser L."/>
            <person name="Pester M."/>
            <person name="Spring S."/>
            <person name="Ollivier B."/>
            <person name="Rattei T."/>
            <person name="Klenk H.-P."/>
            <person name="Wagner M."/>
            <person name="Loy A."/>
            <person name="Woyke T.J."/>
        </authorList>
    </citation>
    <scope>NUCLEOTIDE SEQUENCE [LARGE SCALE GENOMIC DNA]</scope>
    <source>
        <strain evidence="3 4">DSM 17734</strain>
    </source>
</reference>
<dbReference type="HOGENOM" id="CLU_093038_0_0_9"/>
<feature type="transmembrane region" description="Helical" evidence="1">
    <location>
        <begin position="196"/>
        <end position="216"/>
    </location>
</feature>
<dbReference type="EMBL" id="CM001441">
    <property type="protein sequence ID" value="EHQ90875.1"/>
    <property type="molecule type" value="Genomic_DNA"/>
</dbReference>
<dbReference type="OrthoDB" id="9808690at2"/>
<keyword evidence="1" id="KW-0812">Transmembrane</keyword>
<organism evidence="3 4">
    <name type="scientific">Desulfosporosinus youngiae DSM 17734</name>
    <dbReference type="NCBI Taxonomy" id="768710"/>
    <lineage>
        <taxon>Bacteria</taxon>
        <taxon>Bacillati</taxon>
        <taxon>Bacillota</taxon>
        <taxon>Clostridia</taxon>
        <taxon>Eubacteriales</taxon>
        <taxon>Desulfitobacteriaceae</taxon>
        <taxon>Desulfosporosinus</taxon>
    </lineage>
</organism>
<dbReference type="InterPro" id="IPR025962">
    <property type="entry name" value="SdpI/YhfL"/>
</dbReference>
<evidence type="ECO:0000313" key="3">
    <source>
        <dbReference type="EMBL" id="EHQ90875.1"/>
    </source>
</evidence>
<keyword evidence="1" id="KW-0472">Membrane</keyword>
<evidence type="ECO:0000313" key="4">
    <source>
        <dbReference type="Proteomes" id="UP000005104"/>
    </source>
</evidence>
<feature type="transmembrane region" description="Helical" evidence="1">
    <location>
        <begin position="122"/>
        <end position="140"/>
    </location>
</feature>
<dbReference type="Pfam" id="PF07853">
    <property type="entry name" value="DUF1648"/>
    <property type="match status" value="1"/>
</dbReference>
<feature type="transmembrane region" description="Helical" evidence="1">
    <location>
        <begin position="95"/>
        <end position="116"/>
    </location>
</feature>
<dbReference type="GO" id="GO:0009636">
    <property type="term" value="P:response to toxic substance"/>
    <property type="evidence" value="ECO:0007669"/>
    <property type="project" value="TreeGrafter"/>
</dbReference>
<keyword evidence="1" id="KW-1133">Transmembrane helix</keyword>
<dbReference type="PANTHER" id="PTHR37810">
    <property type="entry name" value="IMMUNITY PROTEIN SDPI"/>
    <property type="match status" value="1"/>
</dbReference>
<dbReference type="Pfam" id="PF13630">
    <property type="entry name" value="SdpI"/>
    <property type="match status" value="1"/>
</dbReference>
<accession>H5XX07</accession>
<evidence type="ECO:0000259" key="2">
    <source>
        <dbReference type="Pfam" id="PF07853"/>
    </source>
</evidence>
<dbReference type="PANTHER" id="PTHR37810:SF5">
    <property type="entry name" value="IMMUNITY PROTEIN SDPI"/>
    <property type="match status" value="1"/>
</dbReference>
<feature type="domain" description="DUF1648" evidence="2">
    <location>
        <begin position="19"/>
        <end position="67"/>
    </location>
</feature>
<sequence>MTEMKKARDGRLFIILSGIVVLVSLIAGLILYPQLPEQVPSHWNAAGEIDGYMGRLGGAFFLPAVMLGLLIMLTVIPKIDPKKRNYQSMGKVYSLVVFTIIVFMGAIYAGTIAAVYGHPMAVPRIAMPGIGLLLIILGNYMGKIKYNYTFGIRTPWTLASEEVWYKTHRVMGPLWVVGGLILLPVGFLPAGWTMPLIVGVSVLLSLGSMGYSFLVYRKIMKDS</sequence>
<dbReference type="PIRSF" id="PIRSF038959">
    <property type="entry name" value="SdpI"/>
    <property type="match status" value="1"/>
</dbReference>
<protein>
    <submittedName>
        <fullName evidence="3">Putative integral membrane protein</fullName>
    </submittedName>
</protein>
<dbReference type="Proteomes" id="UP000005104">
    <property type="component" value="Chromosome"/>
</dbReference>
<evidence type="ECO:0000256" key="1">
    <source>
        <dbReference type="SAM" id="Phobius"/>
    </source>
</evidence>
<dbReference type="STRING" id="768710.DesyoDRAFT_3893"/>
<keyword evidence="4" id="KW-1185">Reference proteome</keyword>
<proteinExistence type="predicted"/>
<dbReference type="InterPro" id="IPR012867">
    <property type="entry name" value="DUF1648"/>
</dbReference>
<feature type="transmembrane region" description="Helical" evidence="1">
    <location>
        <begin position="52"/>
        <end position="75"/>
    </location>
</feature>
<feature type="transmembrane region" description="Helical" evidence="1">
    <location>
        <begin position="12"/>
        <end position="32"/>
    </location>
</feature>
<name>H5XX07_9FIRM</name>
<dbReference type="RefSeq" id="WP_007785499.1">
    <property type="nucleotide sequence ID" value="NZ_CM001441.1"/>
</dbReference>
<feature type="transmembrane region" description="Helical" evidence="1">
    <location>
        <begin position="170"/>
        <end position="190"/>
    </location>
</feature>
<dbReference type="eggNOG" id="COG5658">
    <property type="taxonomic scope" value="Bacteria"/>
</dbReference>
<gene>
    <name evidence="3" type="ORF">DesyoDRAFT_3893</name>
</gene>
<dbReference type="InterPro" id="IPR026272">
    <property type="entry name" value="SdpI"/>
</dbReference>
<dbReference type="AlphaFoldDB" id="H5XX07"/>